<dbReference type="Proteomes" id="UP001597557">
    <property type="component" value="Unassembled WGS sequence"/>
</dbReference>
<sequence>MKNNHLVLSTILALSVRHVRHCICRQSISGYSLDAQIGII</sequence>
<reference evidence="2" key="1">
    <citation type="journal article" date="2019" name="Int. J. Syst. Evol. Microbiol.">
        <title>The Global Catalogue of Microorganisms (GCM) 10K type strain sequencing project: providing services to taxonomists for standard genome sequencing and annotation.</title>
        <authorList>
            <consortium name="The Broad Institute Genomics Platform"/>
            <consortium name="The Broad Institute Genome Sequencing Center for Infectious Disease"/>
            <person name="Wu L."/>
            <person name="Ma J."/>
        </authorList>
    </citation>
    <scope>NUCLEOTIDE SEQUENCE [LARGE SCALE GENOMIC DNA]</scope>
    <source>
        <strain evidence="2">KCTC 22437</strain>
    </source>
</reference>
<evidence type="ECO:0000313" key="2">
    <source>
        <dbReference type="Proteomes" id="UP001597557"/>
    </source>
</evidence>
<proteinExistence type="predicted"/>
<name>A0ABW5YFE6_9SPHI</name>
<protein>
    <submittedName>
        <fullName evidence="1">Uncharacterized protein</fullName>
    </submittedName>
</protein>
<accession>A0ABW5YFE6</accession>
<dbReference type="EMBL" id="JBHUPD010000003">
    <property type="protein sequence ID" value="MFD2874094.1"/>
    <property type="molecule type" value="Genomic_DNA"/>
</dbReference>
<gene>
    <name evidence="1" type="ORF">ACFS5N_16550</name>
</gene>
<organism evidence="1 2">
    <name type="scientific">Mucilaginibacter ximonensis</name>
    <dbReference type="NCBI Taxonomy" id="538021"/>
    <lineage>
        <taxon>Bacteria</taxon>
        <taxon>Pseudomonadati</taxon>
        <taxon>Bacteroidota</taxon>
        <taxon>Sphingobacteriia</taxon>
        <taxon>Sphingobacteriales</taxon>
        <taxon>Sphingobacteriaceae</taxon>
        <taxon>Mucilaginibacter</taxon>
    </lineage>
</organism>
<evidence type="ECO:0000313" key="1">
    <source>
        <dbReference type="EMBL" id="MFD2874094.1"/>
    </source>
</evidence>
<keyword evidence="2" id="KW-1185">Reference proteome</keyword>
<comment type="caution">
    <text evidence="1">The sequence shown here is derived from an EMBL/GenBank/DDBJ whole genome shotgun (WGS) entry which is preliminary data.</text>
</comment>